<sequence>MAKILIVDDSIVARAKLKHIIINAGHEIIGEAEDGYEAFKLYRELSPDIVTMDIIMPFLDGIGALKLIKEYDENAKIIMLTVLGQGNRILEALNSGAVNYINKPFNEIKVLEAINDALN</sequence>
<dbReference type="Proteomes" id="UP000184447">
    <property type="component" value="Unassembled WGS sequence"/>
</dbReference>
<dbReference type="STRING" id="1121316.SAMN02745207_02468"/>
<keyword evidence="6" id="KW-1185">Reference proteome</keyword>
<keyword evidence="3" id="KW-0597">Phosphoprotein</keyword>
<dbReference type="AlphaFoldDB" id="A0A1M5VT68"/>
<feature type="modified residue" description="4-aspartylphosphate" evidence="3">
    <location>
        <position position="53"/>
    </location>
</feature>
<proteinExistence type="predicted"/>
<protein>
    <recommendedName>
        <fullName evidence="1">Stage 0 sporulation protein A homolog</fullName>
    </recommendedName>
</protein>
<evidence type="ECO:0000256" key="1">
    <source>
        <dbReference type="ARBA" id="ARBA00018672"/>
    </source>
</evidence>
<name>A0A1M5VT68_9CLOT</name>
<dbReference type="RefSeq" id="WP_073338731.1">
    <property type="nucleotide sequence ID" value="NZ_FQXM01000013.1"/>
</dbReference>
<gene>
    <name evidence="5" type="ORF">SAMN02745207_02468</name>
</gene>
<dbReference type="SUPFAM" id="SSF52172">
    <property type="entry name" value="CheY-like"/>
    <property type="match status" value="1"/>
</dbReference>
<evidence type="ECO:0000313" key="5">
    <source>
        <dbReference type="EMBL" id="SHH78446.1"/>
    </source>
</evidence>
<dbReference type="PANTHER" id="PTHR43228:SF1">
    <property type="entry name" value="TWO-COMPONENT RESPONSE REGULATOR ARR22"/>
    <property type="match status" value="1"/>
</dbReference>
<evidence type="ECO:0000313" key="6">
    <source>
        <dbReference type="Proteomes" id="UP000184447"/>
    </source>
</evidence>
<dbReference type="OrthoDB" id="9790669at2"/>
<dbReference type="SMART" id="SM00448">
    <property type="entry name" value="REC"/>
    <property type="match status" value="1"/>
</dbReference>
<dbReference type="GO" id="GO:0000160">
    <property type="term" value="P:phosphorelay signal transduction system"/>
    <property type="evidence" value="ECO:0007669"/>
    <property type="project" value="InterPro"/>
</dbReference>
<evidence type="ECO:0000256" key="2">
    <source>
        <dbReference type="ARBA" id="ARBA00024867"/>
    </source>
</evidence>
<dbReference type="InterPro" id="IPR011006">
    <property type="entry name" value="CheY-like_superfamily"/>
</dbReference>
<dbReference type="InterPro" id="IPR052048">
    <property type="entry name" value="ST_Response_Regulator"/>
</dbReference>
<dbReference type="Gene3D" id="3.40.50.2300">
    <property type="match status" value="1"/>
</dbReference>
<evidence type="ECO:0000259" key="4">
    <source>
        <dbReference type="PROSITE" id="PS50110"/>
    </source>
</evidence>
<dbReference type="InterPro" id="IPR001789">
    <property type="entry name" value="Sig_transdc_resp-reg_receiver"/>
</dbReference>
<dbReference type="EMBL" id="FQXM01000013">
    <property type="protein sequence ID" value="SHH78446.1"/>
    <property type="molecule type" value="Genomic_DNA"/>
</dbReference>
<accession>A0A1M5VT68</accession>
<dbReference type="PROSITE" id="PS50110">
    <property type="entry name" value="RESPONSE_REGULATORY"/>
    <property type="match status" value="1"/>
</dbReference>
<organism evidence="5 6">
    <name type="scientific">Clostridium grantii DSM 8605</name>
    <dbReference type="NCBI Taxonomy" id="1121316"/>
    <lineage>
        <taxon>Bacteria</taxon>
        <taxon>Bacillati</taxon>
        <taxon>Bacillota</taxon>
        <taxon>Clostridia</taxon>
        <taxon>Eubacteriales</taxon>
        <taxon>Clostridiaceae</taxon>
        <taxon>Clostridium</taxon>
    </lineage>
</organism>
<feature type="domain" description="Response regulatory" evidence="4">
    <location>
        <begin position="3"/>
        <end position="118"/>
    </location>
</feature>
<comment type="function">
    <text evidence="2">May play the central regulatory role in sporulation. It may be an element of the effector pathway responsible for the activation of sporulation genes in response to nutritional stress. Spo0A may act in concert with spo0H (a sigma factor) to control the expression of some genes that are critical to the sporulation process.</text>
</comment>
<dbReference type="Pfam" id="PF00072">
    <property type="entry name" value="Response_reg"/>
    <property type="match status" value="1"/>
</dbReference>
<reference evidence="5 6" key="1">
    <citation type="submission" date="2016-11" db="EMBL/GenBank/DDBJ databases">
        <authorList>
            <person name="Jaros S."/>
            <person name="Januszkiewicz K."/>
            <person name="Wedrychowicz H."/>
        </authorList>
    </citation>
    <scope>NUCLEOTIDE SEQUENCE [LARGE SCALE GENOMIC DNA]</scope>
    <source>
        <strain evidence="5 6">DSM 8605</strain>
    </source>
</reference>
<dbReference type="PANTHER" id="PTHR43228">
    <property type="entry name" value="TWO-COMPONENT RESPONSE REGULATOR"/>
    <property type="match status" value="1"/>
</dbReference>
<evidence type="ECO:0000256" key="3">
    <source>
        <dbReference type="PROSITE-ProRule" id="PRU00169"/>
    </source>
</evidence>